<name>A0A0W8G108_9ZZZZ</name>
<feature type="domain" description="Beta-lactamase-related" evidence="1">
    <location>
        <begin position="26"/>
        <end position="352"/>
    </location>
</feature>
<dbReference type="Gene3D" id="2.40.128.600">
    <property type="match status" value="1"/>
</dbReference>
<evidence type="ECO:0000313" key="3">
    <source>
        <dbReference type="EMBL" id="KUG26852.1"/>
    </source>
</evidence>
<dbReference type="PANTHER" id="PTHR46825:SF15">
    <property type="entry name" value="BETA-LACTAMASE-RELATED DOMAIN-CONTAINING PROTEIN"/>
    <property type="match status" value="1"/>
</dbReference>
<dbReference type="PANTHER" id="PTHR46825">
    <property type="entry name" value="D-ALANYL-D-ALANINE-CARBOXYPEPTIDASE/ENDOPEPTIDASE AMPH"/>
    <property type="match status" value="1"/>
</dbReference>
<sequence>MKLLYKLITLFLLSINLFSQVDYEKLDQYIAEAVKDFEAAGLAVAIVKDSQVVFSKAYGYADIEKQTPLTTKSLFNIASCTKAFISAIVAKQVDEGNLKWSDKVVDHIPNFKLSDIWITNQLNMVDILSHRSGLKTFAGDLLWFQTGYSNEEIIKRMQYLPIEREFRSEYGYQNNMYMIAGEIVSKSSGIQWYEYLDKEIFDKLDMSSSKASSSHLNEKDDVAYPHIESKRYPLTSEKPHAAGSIFSNVDEMSKWVTMLLNNGSYNGNQVLSESVINDMFTPRTILWLGNSMRKAGANFHTYGLGWFMYDYHGQKIIYHDGGMPGYIARVMLLPKENLGLVILTNELNPLPQAISLQIVDMFLGNDDVDWVADYLERVNTYKERDAVRENEKAENRITGTTHSLELAGYTGKYNDNSYGEAEVKLVDDVLVIKFPTKGFETEMEHWHYDTFKVELDDFLPSGYVTFDFNSKGEVTGFKIDLPNPDFHFNDLYFEKVE</sequence>
<accession>A0A0W8G108</accession>
<evidence type="ECO:0000259" key="2">
    <source>
        <dbReference type="Pfam" id="PF11954"/>
    </source>
</evidence>
<gene>
    <name evidence="3" type="ORF">ASZ90_003292</name>
</gene>
<protein>
    <submittedName>
        <fullName evidence="3">Beta-lactamase</fullName>
        <ecNumber evidence="3">3.5.2.6</ecNumber>
    </submittedName>
</protein>
<dbReference type="Pfam" id="PF11954">
    <property type="entry name" value="DUF3471"/>
    <property type="match status" value="1"/>
</dbReference>
<organism evidence="3">
    <name type="scientific">hydrocarbon metagenome</name>
    <dbReference type="NCBI Taxonomy" id="938273"/>
    <lineage>
        <taxon>unclassified sequences</taxon>
        <taxon>metagenomes</taxon>
        <taxon>ecological metagenomes</taxon>
    </lineage>
</organism>
<dbReference type="EMBL" id="LNQE01000396">
    <property type="protein sequence ID" value="KUG26852.1"/>
    <property type="molecule type" value="Genomic_DNA"/>
</dbReference>
<evidence type="ECO:0000259" key="1">
    <source>
        <dbReference type="Pfam" id="PF00144"/>
    </source>
</evidence>
<dbReference type="EC" id="3.5.2.6" evidence="3"/>
<dbReference type="GO" id="GO:0008800">
    <property type="term" value="F:beta-lactamase activity"/>
    <property type="evidence" value="ECO:0007669"/>
    <property type="project" value="UniProtKB-EC"/>
</dbReference>
<dbReference type="InterPro" id="IPR001466">
    <property type="entry name" value="Beta-lactam-related"/>
</dbReference>
<dbReference type="InterPro" id="IPR021860">
    <property type="entry name" value="Peptidase_S12_Pab87-rel_C"/>
</dbReference>
<feature type="domain" description="Peptidase S12 Pab87-related C-terminal" evidence="2">
    <location>
        <begin position="396"/>
        <end position="495"/>
    </location>
</feature>
<dbReference type="Gene3D" id="3.40.710.10">
    <property type="entry name" value="DD-peptidase/beta-lactamase superfamily"/>
    <property type="match status" value="1"/>
</dbReference>
<dbReference type="SUPFAM" id="SSF56601">
    <property type="entry name" value="beta-lactamase/transpeptidase-like"/>
    <property type="match status" value="1"/>
</dbReference>
<comment type="caution">
    <text evidence="3">The sequence shown here is derived from an EMBL/GenBank/DDBJ whole genome shotgun (WGS) entry which is preliminary data.</text>
</comment>
<keyword evidence="3" id="KW-0378">Hydrolase</keyword>
<dbReference type="InterPro" id="IPR050491">
    <property type="entry name" value="AmpC-like"/>
</dbReference>
<dbReference type="AlphaFoldDB" id="A0A0W8G108"/>
<proteinExistence type="predicted"/>
<dbReference type="Pfam" id="PF00144">
    <property type="entry name" value="Beta-lactamase"/>
    <property type="match status" value="1"/>
</dbReference>
<reference evidence="3" key="1">
    <citation type="journal article" date="2015" name="Proc. Natl. Acad. Sci. U.S.A.">
        <title>Networks of energetic and metabolic interactions define dynamics in microbial communities.</title>
        <authorList>
            <person name="Embree M."/>
            <person name="Liu J.K."/>
            <person name="Al-Bassam M.M."/>
            <person name="Zengler K."/>
        </authorList>
    </citation>
    <scope>NUCLEOTIDE SEQUENCE</scope>
</reference>
<dbReference type="InterPro" id="IPR012338">
    <property type="entry name" value="Beta-lactam/transpept-like"/>
</dbReference>